<dbReference type="EMBL" id="AP024926">
    <property type="protein sequence ID" value="BCZ87798.1"/>
    <property type="molecule type" value="Genomic_DNA"/>
</dbReference>
<organism evidence="1 2">
    <name type="scientific">Thermus thermophilus</name>
    <dbReference type="NCBI Taxonomy" id="274"/>
    <lineage>
        <taxon>Bacteria</taxon>
        <taxon>Thermotogati</taxon>
        <taxon>Deinococcota</taxon>
        <taxon>Deinococci</taxon>
        <taxon>Thermales</taxon>
        <taxon>Thermaceae</taxon>
        <taxon>Thermus</taxon>
    </lineage>
</organism>
<gene>
    <name evidence="1" type="ORF">TthAA11_19800</name>
</gene>
<protein>
    <submittedName>
        <fullName evidence="1">Uncharacterized protein</fullName>
    </submittedName>
</protein>
<dbReference type="Proteomes" id="UP000825379">
    <property type="component" value="Chromosome"/>
</dbReference>
<sequence>MRRLAPLLLFLLPALAQKLVLGLALEGQALPIGLAGFARLEQGGYLLEARAGWELLGGVFVGLEGGVYLDGGHALQGGLLFHPYHEALQRPNVLSATLGFTNRSWNTDLPLWGGVALPLDPAFWEGVDMDALGLGFIALLRLRVYLEPPGF</sequence>
<proteinExistence type="predicted"/>
<evidence type="ECO:0000313" key="2">
    <source>
        <dbReference type="Proteomes" id="UP000825379"/>
    </source>
</evidence>
<accession>A0AAD1KVP9</accession>
<dbReference type="AlphaFoldDB" id="A0AAD1KVP9"/>
<dbReference type="RefSeq" id="WP_143586732.1">
    <property type="nucleotide sequence ID" value="NZ_AP019792.1"/>
</dbReference>
<evidence type="ECO:0000313" key="1">
    <source>
        <dbReference type="EMBL" id="BCZ87798.1"/>
    </source>
</evidence>
<name>A0AAD1KVP9_THETH</name>
<reference evidence="1" key="1">
    <citation type="submission" date="2021-07" db="EMBL/GenBank/DDBJ databases">
        <title>Complete genome sequences of four Thermus thermophilus strains isolated from Arima Hot Spring in Japan.</title>
        <authorList>
            <person name="Tomariguchi N."/>
            <person name="Ueno Y."/>
            <person name="Miyazaki K."/>
        </authorList>
    </citation>
    <scope>NUCLEOTIDE SEQUENCE</scope>
    <source>
        <strain evidence="1">AA1-1</strain>
    </source>
</reference>